<protein>
    <submittedName>
        <fullName evidence="4">Replication-associated recombination protein A</fullName>
    </submittedName>
</protein>
<dbReference type="Gene3D" id="3.40.50.300">
    <property type="entry name" value="P-loop containing nucleotide triphosphate hydrolases"/>
    <property type="match status" value="1"/>
</dbReference>
<evidence type="ECO:0000313" key="5">
    <source>
        <dbReference type="Proteomes" id="UP001191004"/>
    </source>
</evidence>
<dbReference type="Pfam" id="PF16193">
    <property type="entry name" value="AAA_assoc_2"/>
    <property type="match status" value="1"/>
</dbReference>
<dbReference type="Pfam" id="PF12002">
    <property type="entry name" value="MgsA_C"/>
    <property type="match status" value="1"/>
</dbReference>
<keyword evidence="1" id="KW-0547">Nucleotide-binding</keyword>
<reference evidence="4 5" key="2">
    <citation type="journal article" date="2020" name="Cell Rep.">
        <title>Acquisition and Adaptation of Ultra-small Parasitic Reduced Genome Bacteria to Mammalian Hosts.</title>
        <authorList>
            <person name="McLean J.S."/>
            <person name="Bor B."/>
            <person name="Kerns K.A."/>
            <person name="Liu Q."/>
            <person name="To T.T."/>
            <person name="Solden L."/>
            <person name="Hendrickson E.L."/>
            <person name="Wrighton K."/>
            <person name="Shi W."/>
            <person name="He X."/>
        </authorList>
    </citation>
    <scope>NUCLEOTIDE SEQUENCE [LARGE SCALE GENOMIC DNA]</scope>
    <source>
        <strain evidence="4 5">TM7_KMM_G3_1_HOT_351</strain>
    </source>
</reference>
<dbReference type="CDD" id="cd18139">
    <property type="entry name" value="HLD_clamp_RarA"/>
    <property type="match status" value="1"/>
</dbReference>
<dbReference type="SUPFAM" id="SSF48019">
    <property type="entry name" value="post-AAA+ oligomerization domain-like"/>
    <property type="match status" value="1"/>
</dbReference>
<evidence type="ECO:0000256" key="2">
    <source>
        <dbReference type="ARBA" id="ARBA00022840"/>
    </source>
</evidence>
<dbReference type="InterPro" id="IPR008921">
    <property type="entry name" value="DNA_pol3_clamp-load_cplx_C"/>
</dbReference>
<dbReference type="Gene3D" id="1.10.8.60">
    <property type="match status" value="1"/>
</dbReference>
<comment type="caution">
    <text evidence="4">The sequence shown here is derived from an EMBL/GenBank/DDBJ whole genome shotgun (WGS) entry which is preliminary data.</text>
</comment>
<feature type="domain" description="AAA+ ATPase" evidence="3">
    <location>
        <begin position="44"/>
        <end position="161"/>
    </location>
</feature>
<dbReference type="PANTHER" id="PTHR13779:SF7">
    <property type="entry name" value="ATPASE WRNIP1"/>
    <property type="match status" value="1"/>
</dbReference>
<evidence type="ECO:0000259" key="3">
    <source>
        <dbReference type="SMART" id="SM00382"/>
    </source>
</evidence>
<dbReference type="InterPro" id="IPR027417">
    <property type="entry name" value="P-loop_NTPase"/>
</dbReference>
<evidence type="ECO:0000313" key="4">
    <source>
        <dbReference type="EMBL" id="RYC73410.1"/>
    </source>
</evidence>
<dbReference type="PANTHER" id="PTHR13779">
    <property type="entry name" value="WERNER HELICASE-INTERACTING PROTEIN 1 FAMILY MEMBER"/>
    <property type="match status" value="1"/>
</dbReference>
<dbReference type="InterPro" id="IPR008824">
    <property type="entry name" value="RuvB-like_N"/>
</dbReference>
<accession>A0ABY0FK18</accession>
<name>A0ABY0FK18_9BACT</name>
<keyword evidence="2" id="KW-0067">ATP-binding</keyword>
<reference evidence="4 5" key="1">
    <citation type="journal article" date="2018" name="bioRxiv">
        <title>Evidence of independent acquisition and adaption of ultra-small bacteria to human hosts across the highly diverse yet reduced genomes of the phylum Saccharibacteria.</title>
        <authorList>
            <person name="McLean J.S."/>
            <person name="Bor B."/>
            <person name="To T.T."/>
            <person name="Liu Q."/>
            <person name="Kearns K.A."/>
            <person name="Solden L.M."/>
            <person name="Wrighton K.C."/>
            <person name="He X."/>
            <person name="Shi W."/>
        </authorList>
    </citation>
    <scope>NUCLEOTIDE SEQUENCE [LARGE SCALE GENOMIC DNA]</scope>
    <source>
        <strain evidence="4 5">TM7_KMM_G3_1_HOT_351</strain>
    </source>
</reference>
<dbReference type="InterPro" id="IPR051314">
    <property type="entry name" value="AAA_ATPase_RarA/MGS1/WRNIP1"/>
</dbReference>
<evidence type="ECO:0000256" key="1">
    <source>
        <dbReference type="ARBA" id="ARBA00022741"/>
    </source>
</evidence>
<dbReference type="Gene3D" id="1.20.272.10">
    <property type="match status" value="1"/>
</dbReference>
<gene>
    <name evidence="4" type="primary">rarA</name>
    <name evidence="4" type="ORF">G3KMM_00413</name>
</gene>
<dbReference type="CDD" id="cd00009">
    <property type="entry name" value="AAA"/>
    <property type="match status" value="1"/>
</dbReference>
<dbReference type="InterPro" id="IPR003593">
    <property type="entry name" value="AAA+_ATPase"/>
</dbReference>
<dbReference type="Gene3D" id="1.10.3710.10">
    <property type="entry name" value="DNA polymerase III clamp loader subunits, C-terminal domain"/>
    <property type="match status" value="1"/>
</dbReference>
<dbReference type="EMBL" id="PRLL01000014">
    <property type="protein sequence ID" value="RYC73410.1"/>
    <property type="molecule type" value="Genomic_DNA"/>
</dbReference>
<organism evidence="4 5">
    <name type="scientific">Candidatus Nanosyncoccus nanoralicus</name>
    <dbReference type="NCBI Taxonomy" id="2171996"/>
    <lineage>
        <taxon>Bacteria</taxon>
        <taxon>Candidatus Saccharimonadota</taxon>
        <taxon>Candidatus Nanosyncoccalia</taxon>
        <taxon>Candidatus Nanosyncoccales</taxon>
        <taxon>Candidatus Nanosyncoccaceae</taxon>
        <taxon>Candidatus Nanosyncoccus</taxon>
    </lineage>
</organism>
<proteinExistence type="predicted"/>
<dbReference type="InterPro" id="IPR021886">
    <property type="entry name" value="MgsA_C"/>
</dbReference>
<dbReference type="Proteomes" id="UP001191004">
    <property type="component" value="Unassembled WGS sequence"/>
</dbReference>
<dbReference type="Pfam" id="PF05496">
    <property type="entry name" value="RuvB_N"/>
    <property type="match status" value="1"/>
</dbReference>
<dbReference type="SUPFAM" id="SSF52540">
    <property type="entry name" value="P-loop containing nucleoside triphosphate hydrolases"/>
    <property type="match status" value="1"/>
</dbReference>
<dbReference type="SMART" id="SM00382">
    <property type="entry name" value="AAA"/>
    <property type="match status" value="1"/>
</dbReference>
<dbReference type="InterPro" id="IPR032423">
    <property type="entry name" value="AAA_assoc_2"/>
</dbReference>
<sequence>MDPITTPRQPLAERMRPQTLSDVLGQEQVIGEGKILTEIAKKKEPVNLIFWGPPGTGKTTLARILAKEFAADFIELSAVTAHKSDVEAVVERAKQNWNLKIRTLLFVDEIHRFNKAQQDAFLPHVESGLITLIGATTENPSFEVIPALISRSRVIVLKNLDESAILKILKRATEKEGIKKKIPDESLALIAKLASGDARSALGDLEICLSLGKTITQDLVLEAVGKKIINYDKDGDYHYDTISAFIKSMRGSDVDATLYYLARMLEGGEDPKFIARRMVIFASEDIGLGGNGALGLAVSAFQAVERIGMPESGIILSHVAAALAKSKKDRSSYDAWNRAKDLARNTRNLPIPLGIRNAPTKLMKDLGYAKGYKWEAGFHHDVSYLPDEIKDQKIYFPTKP</sequence>
<keyword evidence="5" id="KW-1185">Reference proteome</keyword>